<reference evidence="3" key="1">
    <citation type="submission" date="2023-03" db="UniProtKB">
        <authorList>
            <consortium name="EnsemblPlants"/>
        </authorList>
    </citation>
    <scope>IDENTIFICATION</scope>
</reference>
<evidence type="ECO:0000259" key="2">
    <source>
        <dbReference type="Pfam" id="PF03763"/>
    </source>
</evidence>
<dbReference type="InterPro" id="IPR005516">
    <property type="entry name" value="Remorin_C"/>
</dbReference>
<dbReference type="PANTHER" id="PTHR31775">
    <property type="entry name" value="OS02G0117200 PROTEIN"/>
    <property type="match status" value="1"/>
</dbReference>
<proteinExistence type="inferred from homology"/>
<organism evidence="3">
    <name type="scientific">Cucumis melo</name>
    <name type="common">Muskmelon</name>
    <dbReference type="NCBI Taxonomy" id="3656"/>
    <lineage>
        <taxon>Eukaryota</taxon>
        <taxon>Viridiplantae</taxon>
        <taxon>Streptophyta</taxon>
        <taxon>Embryophyta</taxon>
        <taxon>Tracheophyta</taxon>
        <taxon>Spermatophyta</taxon>
        <taxon>Magnoliopsida</taxon>
        <taxon>eudicotyledons</taxon>
        <taxon>Gunneridae</taxon>
        <taxon>Pentapetalae</taxon>
        <taxon>rosids</taxon>
        <taxon>fabids</taxon>
        <taxon>Cucurbitales</taxon>
        <taxon>Cucurbitaceae</taxon>
        <taxon>Benincaseae</taxon>
        <taxon>Cucumis</taxon>
    </lineage>
</organism>
<feature type="domain" description="Remorin C-terminal" evidence="2">
    <location>
        <begin position="6"/>
        <end position="65"/>
    </location>
</feature>
<evidence type="ECO:0000256" key="1">
    <source>
        <dbReference type="ARBA" id="ARBA00005711"/>
    </source>
</evidence>
<dbReference type="Pfam" id="PF03763">
    <property type="entry name" value="Remorin_C"/>
    <property type="match status" value="1"/>
</dbReference>
<name>A0A9I9CQB2_CUCME</name>
<dbReference type="PANTHER" id="PTHR31775:SF5">
    <property type="entry name" value="REMORIN 1.4"/>
    <property type="match status" value="1"/>
</dbReference>
<dbReference type="Gramene" id="MELO3C006905.2.1">
    <property type="protein sequence ID" value="MELO3C006905.2.1"/>
    <property type="gene ID" value="MELO3C006905.2"/>
</dbReference>
<sequence length="72" mass="8326">MNLEAKADLAKLRLKEMEKVKNKEAETHKAVESKKASIEAKRELRKLKVEERAKMHRCTNTVPKKCFGICND</sequence>
<dbReference type="EnsemblPlants" id="MELO3C006905.2.1">
    <property type="protein sequence ID" value="MELO3C006905.2.1"/>
    <property type="gene ID" value="MELO3C006905.2"/>
</dbReference>
<comment type="similarity">
    <text evidence="1">Belongs to the remorin family.</text>
</comment>
<protein>
    <recommendedName>
        <fullName evidence="2">Remorin C-terminal domain-containing protein</fullName>
    </recommendedName>
</protein>
<dbReference type="AlphaFoldDB" id="A0A9I9CQB2"/>
<accession>A0A9I9CQB2</accession>
<evidence type="ECO:0000313" key="3">
    <source>
        <dbReference type="EnsemblPlants" id="MELO3C006905.2.1"/>
    </source>
</evidence>